<dbReference type="Pfam" id="PF03567">
    <property type="entry name" value="Sulfotransfer_2"/>
    <property type="match status" value="1"/>
</dbReference>
<keyword evidence="1" id="KW-0732">Signal</keyword>
<dbReference type="GO" id="GO:0016020">
    <property type="term" value="C:membrane"/>
    <property type="evidence" value="ECO:0007669"/>
    <property type="project" value="InterPro"/>
</dbReference>
<organism evidence="2 3">
    <name type="scientific">Chlorella vulgaris</name>
    <name type="common">Green alga</name>
    <dbReference type="NCBI Taxonomy" id="3077"/>
    <lineage>
        <taxon>Eukaryota</taxon>
        <taxon>Viridiplantae</taxon>
        <taxon>Chlorophyta</taxon>
        <taxon>core chlorophytes</taxon>
        <taxon>Trebouxiophyceae</taxon>
        <taxon>Chlorellales</taxon>
        <taxon>Chlorellaceae</taxon>
        <taxon>Chlorella clade</taxon>
        <taxon>Chlorella</taxon>
    </lineage>
</organism>
<evidence type="ECO:0000313" key="2">
    <source>
        <dbReference type="EMBL" id="KAI3425140.1"/>
    </source>
</evidence>
<comment type="caution">
    <text evidence="2">The sequence shown here is derived from an EMBL/GenBank/DDBJ whole genome shotgun (WGS) entry which is preliminary data.</text>
</comment>
<evidence type="ECO:0000256" key="1">
    <source>
        <dbReference type="SAM" id="SignalP"/>
    </source>
</evidence>
<accession>A0A9D4YTM7</accession>
<sequence>MGLARKRPPKMLFSLGAWVLLAGLLVLHRSQHPICAPQNSDRSADAATVAATATPLSQAEIEVLVRQPAGLFGRVQKGGMPANFSFVMAHLTDTNPEVREEGIPATMGPAIMRWFAQAYTFNRTAGQSNYGLQSPVPACHFWADHRYRILYVRNFKTAGTSITITLGQKELPMYCRAQPAGCANKCRNKQVCLENIVDQTVLRRLFAEYTVFSFVRNPWARAMSSWHHIHKYGLHPPCQDSFTKFAQLPSAYGAKCLAQRSCCKRRFGWLLEHLEPQTTCLFDERGRPAVDFLGRVEHLDADMQELVGLINSRLPEGVEPLHVGAMPRWQLALPDLKKQEDVWQHYAELYFNSTTGLQDVRSYFHADFDLLQIPSRHKVGRGGGGVAAEAAAEAAAQAAVAAAAAAAAAARRGNVQLPGL</sequence>
<dbReference type="AlphaFoldDB" id="A0A9D4YTM7"/>
<reference evidence="2" key="2">
    <citation type="submission" date="2020-11" db="EMBL/GenBank/DDBJ databases">
        <authorList>
            <person name="Cecchin M."/>
            <person name="Marcolungo L."/>
            <person name="Rossato M."/>
            <person name="Girolomoni L."/>
            <person name="Cosentino E."/>
            <person name="Cuine S."/>
            <person name="Li-Beisson Y."/>
            <person name="Delledonne M."/>
            <person name="Ballottari M."/>
        </authorList>
    </citation>
    <scope>NUCLEOTIDE SEQUENCE</scope>
    <source>
        <strain evidence="2">211/11P</strain>
        <tissue evidence="2">Whole cell</tissue>
    </source>
</reference>
<feature type="signal peptide" evidence="1">
    <location>
        <begin position="1"/>
        <end position="30"/>
    </location>
</feature>
<gene>
    <name evidence="2" type="ORF">D9Q98_008911</name>
</gene>
<dbReference type="GO" id="GO:0008146">
    <property type="term" value="F:sulfotransferase activity"/>
    <property type="evidence" value="ECO:0007669"/>
    <property type="project" value="InterPro"/>
</dbReference>
<evidence type="ECO:0008006" key="4">
    <source>
        <dbReference type="Google" id="ProtNLM"/>
    </source>
</evidence>
<dbReference type="InterPro" id="IPR005331">
    <property type="entry name" value="Sulfotransferase"/>
</dbReference>
<dbReference type="Proteomes" id="UP001055712">
    <property type="component" value="Unassembled WGS sequence"/>
</dbReference>
<dbReference type="EMBL" id="SIDB01000012">
    <property type="protein sequence ID" value="KAI3425140.1"/>
    <property type="molecule type" value="Genomic_DNA"/>
</dbReference>
<evidence type="ECO:0000313" key="3">
    <source>
        <dbReference type="Proteomes" id="UP001055712"/>
    </source>
</evidence>
<proteinExistence type="predicted"/>
<feature type="chain" id="PRO_5038985650" description="Sulfotransferase" evidence="1">
    <location>
        <begin position="31"/>
        <end position="420"/>
    </location>
</feature>
<protein>
    <recommendedName>
        <fullName evidence="4">Sulfotransferase</fullName>
    </recommendedName>
</protein>
<reference evidence="2" key="1">
    <citation type="journal article" date="2019" name="Plant J.">
        <title>Chlorella vulgaris genome assembly and annotation reveals the molecular basis for metabolic acclimation to high light conditions.</title>
        <authorList>
            <person name="Cecchin M."/>
            <person name="Marcolungo L."/>
            <person name="Rossato M."/>
            <person name="Girolomoni L."/>
            <person name="Cosentino E."/>
            <person name="Cuine S."/>
            <person name="Li-Beisson Y."/>
            <person name="Delledonne M."/>
            <person name="Ballottari M."/>
        </authorList>
    </citation>
    <scope>NUCLEOTIDE SEQUENCE</scope>
    <source>
        <strain evidence="2">211/11P</strain>
    </source>
</reference>
<keyword evidence="3" id="KW-1185">Reference proteome</keyword>
<name>A0A9D4YTM7_CHLVU</name>
<dbReference type="OrthoDB" id="48731at2759"/>